<feature type="transmembrane region" description="Helical" evidence="10">
    <location>
        <begin position="268"/>
        <end position="294"/>
    </location>
</feature>
<feature type="transmembrane region" description="Helical" evidence="10">
    <location>
        <begin position="225"/>
        <end position="256"/>
    </location>
</feature>
<evidence type="ECO:0000259" key="11">
    <source>
        <dbReference type="Pfam" id="PF00999"/>
    </source>
</evidence>
<dbReference type="GO" id="GO:0051453">
    <property type="term" value="P:regulation of intracellular pH"/>
    <property type="evidence" value="ECO:0007669"/>
    <property type="project" value="TreeGrafter"/>
</dbReference>
<feature type="transmembrane region" description="Helical" evidence="10">
    <location>
        <begin position="146"/>
        <end position="166"/>
    </location>
</feature>
<feature type="transmembrane region" description="Helical" evidence="10">
    <location>
        <begin position="186"/>
        <end position="213"/>
    </location>
</feature>
<keyword evidence="8 9" id="KW-0739">Sodium transport</keyword>
<evidence type="ECO:0000256" key="7">
    <source>
        <dbReference type="ARBA" id="ARBA00023136"/>
    </source>
</evidence>
<dbReference type="PANTHER" id="PTHR10110:SF98">
    <property type="entry name" value="SODIUM_HYDROGEN EXCHANGER"/>
    <property type="match status" value="1"/>
</dbReference>
<dbReference type="PANTHER" id="PTHR10110">
    <property type="entry name" value="SODIUM/HYDROGEN EXCHANGER"/>
    <property type="match status" value="1"/>
</dbReference>
<evidence type="ECO:0000256" key="2">
    <source>
        <dbReference type="ARBA" id="ARBA00022448"/>
    </source>
</evidence>
<dbReference type="Pfam" id="PF00999">
    <property type="entry name" value="Na_H_Exchanger"/>
    <property type="match status" value="1"/>
</dbReference>
<feature type="transmembrane region" description="Helical" evidence="10">
    <location>
        <begin position="425"/>
        <end position="448"/>
    </location>
</feature>
<evidence type="ECO:0000256" key="1">
    <source>
        <dbReference type="ARBA" id="ARBA00004141"/>
    </source>
</evidence>
<evidence type="ECO:0000313" key="12">
    <source>
        <dbReference type="EMBL" id="GMS82049.1"/>
    </source>
</evidence>
<dbReference type="EMBL" id="BTSX01000001">
    <property type="protein sequence ID" value="GMS82049.1"/>
    <property type="molecule type" value="Genomic_DNA"/>
</dbReference>
<evidence type="ECO:0000313" key="13">
    <source>
        <dbReference type="Proteomes" id="UP001432027"/>
    </source>
</evidence>
<dbReference type="InterPro" id="IPR006153">
    <property type="entry name" value="Cation/H_exchanger_TM"/>
</dbReference>
<feature type="transmembrane region" description="Helical" evidence="10">
    <location>
        <begin position="395"/>
        <end position="413"/>
    </location>
</feature>
<feature type="transmembrane region" description="Helical" evidence="10">
    <location>
        <begin position="65"/>
        <end position="83"/>
    </location>
</feature>
<evidence type="ECO:0000256" key="8">
    <source>
        <dbReference type="ARBA" id="ARBA00023201"/>
    </source>
</evidence>
<dbReference type="AlphaFoldDB" id="A0AAV5SKZ7"/>
<comment type="subcellular location">
    <subcellularLocation>
        <location evidence="1">Membrane</location>
        <topology evidence="1">Multi-pass membrane protein</topology>
    </subcellularLocation>
</comment>
<dbReference type="InterPro" id="IPR018422">
    <property type="entry name" value="Cation/H_exchanger_CPA1"/>
</dbReference>
<dbReference type="Proteomes" id="UP001432027">
    <property type="component" value="Unassembled WGS sequence"/>
</dbReference>
<sequence>SLIYSNRSIMFNIMPPGADDLSIPMVSLNLHPVFDLLCGIGWLLLASFAKAVFARSPRAASRMPSSSMLVLLGFAIGLVLWLIDRPVVEYRMDSETFFIYLLAPIIFDAGYFMPNRAFFASIITILVFAVGLTIWNTIAIGVSLSLLSSILPSIALVPLLLFSSLLSASDPVAVIAVFEEIQVNDFLFVHVFGEALFNDAIAVVIFNLLLTLYNRGIRELQFTGYLIGSLTAAFVFNALVSVVLGVVFALLASLLARLSVRDHSAAPAFIYVIPYLSFLTAHALNLSPIITIVVCSMCMRRYVEANLPKKSAETVRQFTKIVFHSSESVVYLFLGLAAFSSKANWWLLFSPSASTLFILVSLLFTFLARWVALFPLCAVLNLVKASERRLTMKDQLILSYSALRGAIAFALAASLPNEMKEKPLFITATLVIVYFNVFVQGCSIRPLINRLGVECKRPEGVVETTVEVRASIRAERPGRLYAWFERFTAKYLDRMLISEGSSKKWTGKYTMTARAEITIESKRGGEDLNAIAEEASKMVQKRLNELSEEFEEVDSVSV</sequence>
<reference evidence="12" key="1">
    <citation type="submission" date="2023-10" db="EMBL/GenBank/DDBJ databases">
        <title>Genome assembly of Pristionchus species.</title>
        <authorList>
            <person name="Yoshida K."/>
            <person name="Sommer R.J."/>
        </authorList>
    </citation>
    <scope>NUCLEOTIDE SEQUENCE</scope>
    <source>
        <strain evidence="12">RS0144</strain>
    </source>
</reference>
<keyword evidence="6 9" id="KW-0406">Ion transport</keyword>
<keyword evidence="5" id="KW-0915">Sodium</keyword>
<keyword evidence="2 9" id="KW-0813">Transport</keyword>
<keyword evidence="13" id="KW-1185">Reference proteome</keyword>
<dbReference type="GO" id="GO:0015386">
    <property type="term" value="F:potassium:proton antiporter activity"/>
    <property type="evidence" value="ECO:0007669"/>
    <property type="project" value="TreeGrafter"/>
</dbReference>
<feature type="transmembrane region" description="Helical" evidence="10">
    <location>
        <begin position="329"/>
        <end position="349"/>
    </location>
</feature>
<dbReference type="GO" id="GO:0015385">
    <property type="term" value="F:sodium:proton antiporter activity"/>
    <property type="evidence" value="ECO:0007669"/>
    <property type="project" value="InterPro"/>
</dbReference>
<feature type="transmembrane region" description="Helical" evidence="10">
    <location>
        <begin position="95"/>
        <end position="112"/>
    </location>
</feature>
<comment type="similarity">
    <text evidence="9">Belongs to the monovalent cation:proton antiporter 1 (CPA1) transporter (TC 2.A.36) family.</text>
</comment>
<feature type="domain" description="Cation/H+ exchanger transmembrane" evidence="11">
    <location>
        <begin position="45"/>
        <end position="449"/>
    </location>
</feature>
<feature type="transmembrane region" description="Helical" evidence="10">
    <location>
        <begin position="118"/>
        <end position="139"/>
    </location>
</feature>
<evidence type="ECO:0000256" key="4">
    <source>
        <dbReference type="ARBA" id="ARBA00022989"/>
    </source>
</evidence>
<dbReference type="Gene3D" id="6.10.140.1330">
    <property type="match status" value="1"/>
</dbReference>
<dbReference type="GO" id="GO:0098719">
    <property type="term" value="P:sodium ion import across plasma membrane"/>
    <property type="evidence" value="ECO:0007669"/>
    <property type="project" value="TreeGrafter"/>
</dbReference>
<keyword evidence="9" id="KW-0050">Antiport</keyword>
<evidence type="ECO:0000256" key="10">
    <source>
        <dbReference type="SAM" id="Phobius"/>
    </source>
</evidence>
<dbReference type="PRINTS" id="PR01084">
    <property type="entry name" value="NAHEXCHNGR"/>
</dbReference>
<proteinExistence type="inferred from homology"/>
<keyword evidence="7 10" id="KW-0472">Membrane</keyword>
<gene>
    <name evidence="12" type="ORF">PENTCL1PPCAC_4224</name>
</gene>
<dbReference type="NCBIfam" id="TIGR00840">
    <property type="entry name" value="b_cpa1"/>
    <property type="match status" value="1"/>
</dbReference>
<accession>A0AAV5SKZ7</accession>
<dbReference type="InterPro" id="IPR004709">
    <property type="entry name" value="NaH_exchanger"/>
</dbReference>
<keyword evidence="3 9" id="KW-0812">Transmembrane</keyword>
<evidence type="ECO:0000256" key="3">
    <source>
        <dbReference type="ARBA" id="ARBA00022692"/>
    </source>
</evidence>
<organism evidence="12 13">
    <name type="scientific">Pristionchus entomophagus</name>
    <dbReference type="NCBI Taxonomy" id="358040"/>
    <lineage>
        <taxon>Eukaryota</taxon>
        <taxon>Metazoa</taxon>
        <taxon>Ecdysozoa</taxon>
        <taxon>Nematoda</taxon>
        <taxon>Chromadorea</taxon>
        <taxon>Rhabditida</taxon>
        <taxon>Rhabditina</taxon>
        <taxon>Diplogasteromorpha</taxon>
        <taxon>Diplogasteroidea</taxon>
        <taxon>Neodiplogasteridae</taxon>
        <taxon>Pristionchus</taxon>
    </lineage>
</organism>
<feature type="transmembrane region" description="Helical" evidence="10">
    <location>
        <begin position="33"/>
        <end position="53"/>
    </location>
</feature>
<name>A0AAV5SKZ7_9BILA</name>
<feature type="transmembrane region" description="Helical" evidence="10">
    <location>
        <begin position="355"/>
        <end position="383"/>
    </location>
</feature>
<protein>
    <recommendedName>
        <fullName evidence="9">Sodium/hydrogen exchanger</fullName>
    </recommendedName>
</protein>
<keyword evidence="4 10" id="KW-1133">Transmembrane helix</keyword>
<evidence type="ECO:0000256" key="5">
    <source>
        <dbReference type="ARBA" id="ARBA00023053"/>
    </source>
</evidence>
<evidence type="ECO:0000256" key="6">
    <source>
        <dbReference type="ARBA" id="ARBA00023065"/>
    </source>
</evidence>
<comment type="caution">
    <text evidence="12">The sequence shown here is derived from an EMBL/GenBank/DDBJ whole genome shotgun (WGS) entry which is preliminary data.</text>
</comment>
<dbReference type="GO" id="GO:0005886">
    <property type="term" value="C:plasma membrane"/>
    <property type="evidence" value="ECO:0007669"/>
    <property type="project" value="TreeGrafter"/>
</dbReference>
<feature type="non-terminal residue" evidence="12">
    <location>
        <position position="1"/>
    </location>
</feature>
<evidence type="ECO:0000256" key="9">
    <source>
        <dbReference type="RuleBase" id="RU003722"/>
    </source>
</evidence>